<dbReference type="AlphaFoldDB" id="A0A6A5U1Q6"/>
<dbReference type="Proteomes" id="UP000800035">
    <property type="component" value="Unassembled WGS sequence"/>
</dbReference>
<proteinExistence type="predicted"/>
<protein>
    <submittedName>
        <fullName evidence="1">Uncharacterized protein</fullName>
    </submittedName>
</protein>
<reference evidence="1" key="1">
    <citation type="journal article" date="2020" name="Stud. Mycol.">
        <title>101 Dothideomycetes genomes: a test case for predicting lifestyles and emergence of pathogens.</title>
        <authorList>
            <person name="Haridas S."/>
            <person name="Albert R."/>
            <person name="Binder M."/>
            <person name="Bloem J."/>
            <person name="Labutti K."/>
            <person name="Salamov A."/>
            <person name="Andreopoulos B."/>
            <person name="Baker S."/>
            <person name="Barry K."/>
            <person name="Bills G."/>
            <person name="Bluhm B."/>
            <person name="Cannon C."/>
            <person name="Castanera R."/>
            <person name="Culley D."/>
            <person name="Daum C."/>
            <person name="Ezra D."/>
            <person name="Gonzalez J."/>
            <person name="Henrissat B."/>
            <person name="Kuo A."/>
            <person name="Liang C."/>
            <person name="Lipzen A."/>
            <person name="Lutzoni F."/>
            <person name="Magnuson J."/>
            <person name="Mondo S."/>
            <person name="Nolan M."/>
            <person name="Ohm R."/>
            <person name="Pangilinan J."/>
            <person name="Park H.-J."/>
            <person name="Ramirez L."/>
            <person name="Alfaro M."/>
            <person name="Sun H."/>
            <person name="Tritt A."/>
            <person name="Yoshinaga Y."/>
            <person name="Zwiers L.-H."/>
            <person name="Turgeon B."/>
            <person name="Goodwin S."/>
            <person name="Spatafora J."/>
            <person name="Crous P."/>
            <person name="Grigoriev I."/>
        </authorList>
    </citation>
    <scope>NUCLEOTIDE SEQUENCE</scope>
    <source>
        <strain evidence="1">CBS 675.92</strain>
    </source>
</reference>
<evidence type="ECO:0000313" key="1">
    <source>
        <dbReference type="EMBL" id="KAF1958564.1"/>
    </source>
</evidence>
<organism evidence="1 2">
    <name type="scientific">Byssothecium circinans</name>
    <dbReference type="NCBI Taxonomy" id="147558"/>
    <lineage>
        <taxon>Eukaryota</taxon>
        <taxon>Fungi</taxon>
        <taxon>Dikarya</taxon>
        <taxon>Ascomycota</taxon>
        <taxon>Pezizomycotina</taxon>
        <taxon>Dothideomycetes</taxon>
        <taxon>Pleosporomycetidae</taxon>
        <taxon>Pleosporales</taxon>
        <taxon>Massarineae</taxon>
        <taxon>Massarinaceae</taxon>
        <taxon>Byssothecium</taxon>
    </lineage>
</organism>
<name>A0A6A5U1Q6_9PLEO</name>
<keyword evidence="2" id="KW-1185">Reference proteome</keyword>
<dbReference type="OrthoDB" id="3766364at2759"/>
<gene>
    <name evidence="1" type="ORF">CC80DRAFT_14604</name>
</gene>
<dbReference type="EMBL" id="ML976986">
    <property type="protein sequence ID" value="KAF1958564.1"/>
    <property type="molecule type" value="Genomic_DNA"/>
</dbReference>
<evidence type="ECO:0000313" key="2">
    <source>
        <dbReference type="Proteomes" id="UP000800035"/>
    </source>
</evidence>
<accession>A0A6A5U1Q6</accession>
<sequence>MSVRIFVKFRTSQVPCEPGRKVKYVADAACSVLLGRDFDHKKDFLHSQGELYCDNAPCHILIDCEYRHPLASKEVPLHCYAVEVDNLQDKDLQSPSKDKCAPRPN</sequence>